<feature type="region of interest" description="Disordered" evidence="1">
    <location>
        <begin position="1"/>
        <end position="47"/>
    </location>
</feature>
<dbReference type="InterPro" id="IPR013087">
    <property type="entry name" value="Znf_C2H2_type"/>
</dbReference>
<organism evidence="3 4">
    <name type="scientific">Daedalea quercina L-15889</name>
    <dbReference type="NCBI Taxonomy" id="1314783"/>
    <lineage>
        <taxon>Eukaryota</taxon>
        <taxon>Fungi</taxon>
        <taxon>Dikarya</taxon>
        <taxon>Basidiomycota</taxon>
        <taxon>Agaricomycotina</taxon>
        <taxon>Agaricomycetes</taxon>
        <taxon>Polyporales</taxon>
        <taxon>Fomitopsis</taxon>
    </lineage>
</organism>
<gene>
    <name evidence="3" type="ORF">DAEQUDRAFT_758149</name>
</gene>
<name>A0A165NVK0_9APHY</name>
<evidence type="ECO:0000313" key="4">
    <source>
        <dbReference type="Proteomes" id="UP000076727"/>
    </source>
</evidence>
<reference evidence="3 4" key="1">
    <citation type="journal article" date="2016" name="Mol. Biol. Evol.">
        <title>Comparative Genomics of Early-Diverging Mushroom-Forming Fungi Provides Insights into the Origins of Lignocellulose Decay Capabilities.</title>
        <authorList>
            <person name="Nagy L.G."/>
            <person name="Riley R."/>
            <person name="Tritt A."/>
            <person name="Adam C."/>
            <person name="Daum C."/>
            <person name="Floudas D."/>
            <person name="Sun H."/>
            <person name="Yadav J.S."/>
            <person name="Pangilinan J."/>
            <person name="Larsson K.H."/>
            <person name="Matsuura K."/>
            <person name="Barry K."/>
            <person name="Labutti K."/>
            <person name="Kuo R."/>
            <person name="Ohm R.A."/>
            <person name="Bhattacharya S.S."/>
            <person name="Shirouzu T."/>
            <person name="Yoshinaga Y."/>
            <person name="Martin F.M."/>
            <person name="Grigoriev I.V."/>
            <person name="Hibbett D.S."/>
        </authorList>
    </citation>
    <scope>NUCLEOTIDE SEQUENCE [LARGE SCALE GENOMIC DNA]</scope>
    <source>
        <strain evidence="3 4">L-15889</strain>
    </source>
</reference>
<feature type="region of interest" description="Disordered" evidence="1">
    <location>
        <begin position="65"/>
        <end position="112"/>
    </location>
</feature>
<evidence type="ECO:0000259" key="2">
    <source>
        <dbReference type="PROSITE" id="PS00028"/>
    </source>
</evidence>
<protein>
    <recommendedName>
        <fullName evidence="2">C2H2-type domain-containing protein</fullName>
    </recommendedName>
</protein>
<proteinExistence type="predicted"/>
<dbReference type="PROSITE" id="PS00028">
    <property type="entry name" value="ZINC_FINGER_C2H2_1"/>
    <property type="match status" value="1"/>
</dbReference>
<feature type="domain" description="C2H2-type" evidence="2">
    <location>
        <begin position="205"/>
        <end position="227"/>
    </location>
</feature>
<keyword evidence="4" id="KW-1185">Reference proteome</keyword>
<feature type="compositionally biased region" description="Polar residues" evidence="1">
    <location>
        <begin position="1"/>
        <end position="19"/>
    </location>
</feature>
<dbReference type="EMBL" id="KV429076">
    <property type="protein sequence ID" value="KZT67428.1"/>
    <property type="molecule type" value="Genomic_DNA"/>
</dbReference>
<evidence type="ECO:0000313" key="3">
    <source>
        <dbReference type="EMBL" id="KZT67428.1"/>
    </source>
</evidence>
<evidence type="ECO:0000256" key="1">
    <source>
        <dbReference type="SAM" id="MobiDB-lite"/>
    </source>
</evidence>
<dbReference type="OrthoDB" id="2778125at2759"/>
<dbReference type="AlphaFoldDB" id="A0A165NVK0"/>
<accession>A0A165NVK0</accession>
<dbReference type="Proteomes" id="UP000076727">
    <property type="component" value="Unassembled WGS sequence"/>
</dbReference>
<sequence>MRRRSTYQSATPDVITIQQPKRHTRTRTQSGPLAAGTRPRPSSPRPLHWRAGVYFGTPAVAYAHETGRRAQQRQSPQYGSIASRWSPPKFATAPKQYGPAWSTRRPAHSRRPTEAQVIAARYRTQKPLPPTPVSSTAGLSVGPGDSLFVHPPSTSMATAMTSIGSFPDPRASGAQFTPRVEERYMQEAYPQMMAAWYEGHNFIRCPRPWCREAYPTLLDLARHIQLHDYNSHHVHPYGWPAAPMNQPQSNPVFEADLSGYHPRFSFKRIKKALSHLFCLLTCTRCCSVCRYDPDP</sequence>